<gene>
    <name evidence="1" type="ORF">CORC01_01894</name>
</gene>
<name>A0A1G4BNC7_9PEZI</name>
<dbReference type="Proteomes" id="UP000176998">
    <property type="component" value="Unassembled WGS sequence"/>
</dbReference>
<evidence type="ECO:0000313" key="2">
    <source>
        <dbReference type="Proteomes" id="UP000176998"/>
    </source>
</evidence>
<evidence type="ECO:0000313" key="1">
    <source>
        <dbReference type="EMBL" id="OHF02793.1"/>
    </source>
</evidence>
<dbReference type="EMBL" id="MJBS01000010">
    <property type="protein sequence ID" value="OHF02793.1"/>
    <property type="molecule type" value="Genomic_DNA"/>
</dbReference>
<reference evidence="1 2" key="1">
    <citation type="submission" date="2016-09" db="EMBL/GenBank/DDBJ databases">
        <authorList>
            <person name="Capua I."/>
            <person name="De Benedictis P."/>
            <person name="Joannis T."/>
            <person name="Lombin L.H."/>
            <person name="Cattoli G."/>
        </authorList>
    </citation>
    <scope>NUCLEOTIDE SEQUENCE [LARGE SCALE GENOMIC DNA]</scope>
    <source>
        <strain evidence="1 2">IMI 309357</strain>
    </source>
</reference>
<protein>
    <submittedName>
        <fullName evidence="1">Uncharacterized protein</fullName>
    </submittedName>
</protein>
<keyword evidence="2" id="KW-1185">Reference proteome</keyword>
<dbReference type="GeneID" id="34555057"/>
<organism evidence="1 2">
    <name type="scientific">Colletotrichum orchidophilum</name>
    <dbReference type="NCBI Taxonomy" id="1209926"/>
    <lineage>
        <taxon>Eukaryota</taxon>
        <taxon>Fungi</taxon>
        <taxon>Dikarya</taxon>
        <taxon>Ascomycota</taxon>
        <taxon>Pezizomycotina</taxon>
        <taxon>Sordariomycetes</taxon>
        <taxon>Hypocreomycetidae</taxon>
        <taxon>Glomerellales</taxon>
        <taxon>Glomerellaceae</taxon>
        <taxon>Colletotrichum</taxon>
    </lineage>
</organism>
<dbReference type="OrthoDB" id="10577430at2759"/>
<proteinExistence type="predicted"/>
<comment type="caution">
    <text evidence="1">The sequence shown here is derived from an EMBL/GenBank/DDBJ whole genome shotgun (WGS) entry which is preliminary data.</text>
</comment>
<sequence>MLYATWIHSAAAAAVIYVVARDRAEHGRTSDKVNVRRAGRECCHAASDVANPGVQDKATVEVILAVVCCKILLFGRKIFRIPKTGRGGYSVKRVSLVIQRAGQDKTVGTQLMRGGK</sequence>
<dbReference type="AlphaFoldDB" id="A0A1G4BNC7"/>
<dbReference type="RefSeq" id="XP_022479931.1">
    <property type="nucleotide sequence ID" value="XM_022613547.1"/>
</dbReference>
<accession>A0A1G4BNC7</accession>